<accession>A0A9X0UFF1</accession>
<feature type="transmembrane region" description="Helical" evidence="14">
    <location>
        <begin position="508"/>
        <end position="525"/>
    </location>
</feature>
<dbReference type="InterPro" id="IPR051085">
    <property type="entry name" value="MB_O-acyltransferase"/>
</dbReference>
<evidence type="ECO:0000313" key="15">
    <source>
        <dbReference type="EMBL" id="MBC4018687.1"/>
    </source>
</evidence>
<evidence type="ECO:0000256" key="10">
    <source>
        <dbReference type="ARBA" id="ARBA00023136"/>
    </source>
</evidence>
<dbReference type="PANTHER" id="PTHR13285">
    <property type="entry name" value="ACYLTRANSFERASE"/>
    <property type="match status" value="1"/>
</dbReference>
<feature type="transmembrane region" description="Helical" evidence="14">
    <location>
        <begin position="452"/>
        <end position="471"/>
    </location>
</feature>
<evidence type="ECO:0000256" key="3">
    <source>
        <dbReference type="ARBA" id="ARBA00010323"/>
    </source>
</evidence>
<feature type="transmembrane region" description="Helical" evidence="14">
    <location>
        <begin position="77"/>
        <end position="95"/>
    </location>
</feature>
<dbReference type="GO" id="GO:0005886">
    <property type="term" value="C:plasma membrane"/>
    <property type="evidence" value="ECO:0007669"/>
    <property type="project" value="UniProtKB-SubCell"/>
</dbReference>
<dbReference type="PIRSF" id="PIRSF500217">
    <property type="entry name" value="AlgI"/>
    <property type="match status" value="1"/>
</dbReference>
<protein>
    <recommendedName>
        <fullName evidence="4">Probable alginate O-acetylase AlgI</fullName>
    </recommendedName>
    <alternativeName>
        <fullName evidence="12">Alginate biosynthesis protein AlgI</fullName>
    </alternativeName>
</protein>
<evidence type="ECO:0000256" key="13">
    <source>
        <dbReference type="PIRNR" id="PIRNR016636"/>
    </source>
</evidence>
<evidence type="ECO:0000256" key="4">
    <source>
        <dbReference type="ARBA" id="ARBA00016084"/>
    </source>
</evidence>
<feature type="transmembrane region" description="Helical" evidence="14">
    <location>
        <begin position="411"/>
        <end position="431"/>
    </location>
</feature>
<evidence type="ECO:0000256" key="5">
    <source>
        <dbReference type="ARBA" id="ARBA00022475"/>
    </source>
</evidence>
<dbReference type="GO" id="GO:0016746">
    <property type="term" value="F:acyltransferase activity"/>
    <property type="evidence" value="ECO:0007669"/>
    <property type="project" value="UniProtKB-KW"/>
</dbReference>
<feature type="transmembrane region" description="Helical" evidence="14">
    <location>
        <begin position="386"/>
        <end position="405"/>
    </location>
</feature>
<sequence length="537" mass="59944">MLFSSATFIIGFLPIVLLGFFVLAGSNRQRLAAAWLTAASLVFYGWWNPSYVPLLMVSIVANYLLGGYLLRKPSRAALTIGIAANLALLVYYKYTTFILMNADAALGLDWQVQQIVLPLAISFFTFQQIAYLSDAQDGAVVEHDFLNYCLFITFFPHLIAGPITHHREMMQQFGNPDNFKPRFDNISVGATLFVLGLTKKVVFADPLGARASPAFAAAAEGAALPFLDAWGAALSYTLQIYFDFSGYTDMAIGLGLLFGISLPPNFDSPYKARNVIEFWSRWHMTLTRFLTAYIYNPIVLRVTRARAAAGKPLPRRGRMTLGSFLTLVAYPTLLTMFISGVWHGAGWQFVVFGLLHGFYLVVAHAWRALKVQRGWKLDDDRPLPNAAAVLLTFLCVVVAMVFFRASDLTTALNLLAGMAGLHGIVVPTALAQLPLFSDLTEWYGLQVGPGSFFRILDWATIMALLAVVWVMPNTQQWLRHYRTALGWRARPNWLQPILPAMTWRPTPTYGAVLGLLCFFVLMRTFSSAPTEFLYFQF</sequence>
<keyword evidence="7 14" id="KW-0812">Transmembrane</keyword>
<comment type="pathway">
    <text evidence="2">Glycan biosynthesis; alginate biosynthesis.</text>
</comment>
<keyword evidence="10 13" id="KW-0472">Membrane</keyword>
<evidence type="ECO:0000313" key="16">
    <source>
        <dbReference type="Proteomes" id="UP000600101"/>
    </source>
</evidence>
<organism evidence="15 16">
    <name type="scientific">Siccirubricoccus deserti</name>
    <dbReference type="NCBI Taxonomy" id="2013562"/>
    <lineage>
        <taxon>Bacteria</taxon>
        <taxon>Pseudomonadati</taxon>
        <taxon>Pseudomonadota</taxon>
        <taxon>Alphaproteobacteria</taxon>
        <taxon>Acetobacterales</taxon>
        <taxon>Roseomonadaceae</taxon>
        <taxon>Siccirubricoccus</taxon>
    </lineage>
</organism>
<reference evidence="15" key="1">
    <citation type="submission" date="2020-08" db="EMBL/GenBank/DDBJ databases">
        <authorList>
            <person name="Hu Y."/>
            <person name="Nguyen S.V."/>
            <person name="Li F."/>
            <person name="Fanning S."/>
        </authorList>
    </citation>
    <scope>NUCLEOTIDE SEQUENCE</scope>
    <source>
        <strain evidence="15">SYSU D8009</strain>
    </source>
</reference>
<dbReference type="InterPro" id="IPR004299">
    <property type="entry name" value="MBOAT_fam"/>
</dbReference>
<keyword evidence="9 14" id="KW-1133">Transmembrane helix</keyword>
<keyword evidence="11 13" id="KW-0012">Acyltransferase</keyword>
<evidence type="ECO:0000256" key="1">
    <source>
        <dbReference type="ARBA" id="ARBA00004651"/>
    </source>
</evidence>
<feature type="transmembrane region" description="Helical" evidence="14">
    <location>
        <begin position="321"/>
        <end position="341"/>
    </location>
</feature>
<dbReference type="InterPro" id="IPR024194">
    <property type="entry name" value="Ac/AlaTfrase_AlgI/DltB"/>
</dbReference>
<evidence type="ECO:0000256" key="9">
    <source>
        <dbReference type="ARBA" id="ARBA00022989"/>
    </source>
</evidence>
<feature type="transmembrane region" description="Helical" evidence="14">
    <location>
        <begin position="53"/>
        <end position="70"/>
    </location>
</feature>
<evidence type="ECO:0000256" key="11">
    <source>
        <dbReference type="ARBA" id="ARBA00023315"/>
    </source>
</evidence>
<dbReference type="AlphaFoldDB" id="A0A9X0UFF1"/>
<dbReference type="EMBL" id="JACOMF010000071">
    <property type="protein sequence ID" value="MBC4018687.1"/>
    <property type="molecule type" value="Genomic_DNA"/>
</dbReference>
<comment type="similarity">
    <text evidence="3 13">Belongs to the membrane-bound acyltransferase family.</text>
</comment>
<feature type="transmembrane region" description="Helical" evidence="14">
    <location>
        <begin position="145"/>
        <end position="165"/>
    </location>
</feature>
<keyword evidence="16" id="KW-1185">Reference proteome</keyword>
<feature type="transmembrane region" description="Helical" evidence="14">
    <location>
        <begin position="347"/>
        <end position="366"/>
    </location>
</feature>
<dbReference type="RefSeq" id="WP_186773431.1">
    <property type="nucleotide sequence ID" value="NZ_JACOMF010000071.1"/>
</dbReference>
<feature type="transmembrane region" description="Helical" evidence="14">
    <location>
        <begin position="31"/>
        <end position="47"/>
    </location>
</feature>
<dbReference type="Pfam" id="PF03062">
    <property type="entry name" value="MBOAT"/>
    <property type="match status" value="1"/>
</dbReference>
<dbReference type="GO" id="GO:0042121">
    <property type="term" value="P:alginic acid biosynthetic process"/>
    <property type="evidence" value="ECO:0007669"/>
    <property type="project" value="UniProtKB-KW"/>
</dbReference>
<evidence type="ECO:0000256" key="7">
    <source>
        <dbReference type="ARBA" id="ARBA00022692"/>
    </source>
</evidence>
<evidence type="ECO:0000256" key="8">
    <source>
        <dbReference type="ARBA" id="ARBA00022841"/>
    </source>
</evidence>
<name>A0A9X0UFF1_9PROT</name>
<evidence type="ECO:0000256" key="14">
    <source>
        <dbReference type="SAM" id="Phobius"/>
    </source>
</evidence>
<comment type="subcellular location">
    <subcellularLocation>
        <location evidence="1">Cell membrane</location>
        <topology evidence="1">Multi-pass membrane protein</topology>
    </subcellularLocation>
</comment>
<gene>
    <name evidence="15" type="ORF">H7965_25830</name>
</gene>
<keyword evidence="5 13" id="KW-1003">Cell membrane</keyword>
<dbReference type="PANTHER" id="PTHR13285:SF23">
    <property type="entry name" value="TEICHOIC ACID D-ALANYLTRANSFERASE"/>
    <property type="match status" value="1"/>
</dbReference>
<feature type="transmembrane region" description="Helical" evidence="14">
    <location>
        <begin position="115"/>
        <end position="133"/>
    </location>
</feature>
<comment type="caution">
    <text evidence="15">The sequence shown here is derived from an EMBL/GenBank/DDBJ whole genome shotgun (WGS) entry which is preliminary data.</text>
</comment>
<proteinExistence type="inferred from homology"/>
<keyword evidence="8" id="KW-0016">Alginate biosynthesis</keyword>
<dbReference type="PIRSF" id="PIRSF016636">
    <property type="entry name" value="AlgI_DltB"/>
    <property type="match status" value="1"/>
</dbReference>
<feature type="transmembrane region" description="Helical" evidence="14">
    <location>
        <begin position="6"/>
        <end position="24"/>
    </location>
</feature>
<dbReference type="Proteomes" id="UP000600101">
    <property type="component" value="Unassembled WGS sequence"/>
</dbReference>
<evidence type="ECO:0000256" key="12">
    <source>
        <dbReference type="ARBA" id="ARBA00031030"/>
    </source>
</evidence>
<dbReference type="InterPro" id="IPR028362">
    <property type="entry name" value="AlgI"/>
</dbReference>
<evidence type="ECO:0000256" key="6">
    <source>
        <dbReference type="ARBA" id="ARBA00022679"/>
    </source>
</evidence>
<keyword evidence="6 13" id="KW-0808">Transferase</keyword>
<evidence type="ECO:0000256" key="2">
    <source>
        <dbReference type="ARBA" id="ARBA00005182"/>
    </source>
</evidence>